<dbReference type="SMART" id="SM00448">
    <property type="entry name" value="REC"/>
    <property type="match status" value="1"/>
</dbReference>
<dbReference type="Gene3D" id="3.40.50.300">
    <property type="entry name" value="P-loop containing nucleotide triphosphate hydrolases"/>
    <property type="match status" value="1"/>
</dbReference>
<dbReference type="InterPro" id="IPR003593">
    <property type="entry name" value="AAA+_ATPase"/>
</dbReference>
<keyword evidence="4" id="KW-0805">Transcription regulation</keyword>
<dbReference type="Proteomes" id="UP000078225">
    <property type="component" value="Unassembled WGS sequence"/>
</dbReference>
<evidence type="ECO:0000256" key="2">
    <source>
        <dbReference type="ARBA" id="ARBA00022840"/>
    </source>
</evidence>
<dbReference type="PANTHER" id="PTHR32071">
    <property type="entry name" value="TRANSCRIPTIONAL REGULATORY PROTEIN"/>
    <property type="match status" value="1"/>
</dbReference>
<name>A0A1B7L189_9ENTR</name>
<keyword evidence="1" id="KW-0547">Nucleotide-binding</keyword>
<dbReference type="PROSITE" id="PS00675">
    <property type="entry name" value="SIGMA54_INTERACT_1"/>
    <property type="match status" value="1"/>
</dbReference>
<keyword evidence="5" id="KW-0238">DNA-binding</keyword>
<dbReference type="GO" id="GO:0043565">
    <property type="term" value="F:sequence-specific DNA binding"/>
    <property type="evidence" value="ECO:0007669"/>
    <property type="project" value="InterPro"/>
</dbReference>
<dbReference type="PANTHER" id="PTHR32071:SF117">
    <property type="entry name" value="PTS-DEPENDENT DIHYDROXYACETONE KINASE OPERON REGULATORY PROTEIN-RELATED"/>
    <property type="match status" value="1"/>
</dbReference>
<gene>
    <name evidence="12" type="ORF">A9B99_11690</name>
</gene>
<dbReference type="InterPro" id="IPR002078">
    <property type="entry name" value="Sigma_54_int"/>
</dbReference>
<feature type="domain" description="Sigma-54 factor interaction" evidence="10">
    <location>
        <begin position="147"/>
        <end position="376"/>
    </location>
</feature>
<proteinExistence type="predicted"/>
<dbReference type="InterPro" id="IPR009057">
    <property type="entry name" value="Homeodomain-like_sf"/>
</dbReference>
<evidence type="ECO:0000256" key="6">
    <source>
        <dbReference type="ARBA" id="ARBA00023159"/>
    </source>
</evidence>
<dbReference type="InterPro" id="IPR002197">
    <property type="entry name" value="HTH_Fis"/>
</dbReference>
<evidence type="ECO:0000256" key="5">
    <source>
        <dbReference type="ARBA" id="ARBA00023125"/>
    </source>
</evidence>
<evidence type="ECO:0000259" key="11">
    <source>
        <dbReference type="PROSITE" id="PS50110"/>
    </source>
</evidence>
<evidence type="ECO:0000256" key="9">
    <source>
        <dbReference type="SAM" id="MobiDB-lite"/>
    </source>
</evidence>
<sequence length="461" mass="50884">MKNNPETLLVVDDDPGHRIMLITLLSEWGYQVQGAEDGATAVRLCHETPFDLVLMDIRMAGLNGIEALTQIKAWNPAIIVLIMTAWANTETAVSAMKAGAWDYLTKPLDFDELKMTIERALDHVALSSENQQLRDVLATHLQLQEGMVARSDAMRQVMNLVQAVAPSEATVLIGGESGTGKERIARLIHDNSPRRNGPFIAINCGALSETLLESELFGHVKGAFTGAEKARPGRFAAANKGTLFLDEIGEMPLPMQVKLLRVIQEREVQRLGEDQPQKIDVRLLAATNRDLQDRVATGEFRQDLWYRLNVVSITLPPLRERVEDIPLLADAFLTRFARRNGKQLKGFTPQAMDCMLKYRWPGNIRELENAVERAVVLAIGDYVGLQVLPPTLNPGDDQEPSPLVFDDMSLEEIEQAAIARMLEVTGGNKSEAARRLGITRKTLHQKISRGTGESGPGSSSA</sequence>
<keyword evidence="2" id="KW-0067">ATP-binding</keyword>
<dbReference type="STRING" id="1691903.A9B99_11690"/>
<accession>A0A1B7L189</accession>
<dbReference type="InterPro" id="IPR058031">
    <property type="entry name" value="AAA_lid_NorR"/>
</dbReference>
<dbReference type="Gene3D" id="1.10.10.60">
    <property type="entry name" value="Homeodomain-like"/>
    <property type="match status" value="1"/>
</dbReference>
<dbReference type="FunFam" id="3.40.50.300:FF:000006">
    <property type="entry name" value="DNA-binding transcriptional regulator NtrC"/>
    <property type="match status" value="1"/>
</dbReference>
<evidence type="ECO:0000256" key="8">
    <source>
        <dbReference type="PROSITE-ProRule" id="PRU00169"/>
    </source>
</evidence>
<dbReference type="SUPFAM" id="SSF52172">
    <property type="entry name" value="CheY-like"/>
    <property type="match status" value="1"/>
</dbReference>
<dbReference type="GO" id="GO:0000160">
    <property type="term" value="P:phosphorelay signal transduction system"/>
    <property type="evidence" value="ECO:0007669"/>
    <property type="project" value="UniProtKB-KW"/>
</dbReference>
<dbReference type="Pfam" id="PF00158">
    <property type="entry name" value="Sigma54_activat"/>
    <property type="match status" value="1"/>
</dbReference>
<protein>
    <submittedName>
        <fullName evidence="12">Transcriptional regulator</fullName>
    </submittedName>
</protein>
<dbReference type="Pfam" id="PF00072">
    <property type="entry name" value="Response_reg"/>
    <property type="match status" value="1"/>
</dbReference>
<keyword evidence="13" id="KW-1185">Reference proteome</keyword>
<dbReference type="InterPro" id="IPR001789">
    <property type="entry name" value="Sig_transdc_resp-reg_receiver"/>
</dbReference>
<dbReference type="InterPro" id="IPR025944">
    <property type="entry name" value="Sigma_54_int_dom_CS"/>
</dbReference>
<dbReference type="Pfam" id="PF25601">
    <property type="entry name" value="AAA_lid_14"/>
    <property type="match status" value="1"/>
</dbReference>
<dbReference type="Gene3D" id="1.10.8.60">
    <property type="match status" value="1"/>
</dbReference>
<dbReference type="SMART" id="SM00382">
    <property type="entry name" value="AAA"/>
    <property type="match status" value="1"/>
</dbReference>
<dbReference type="EMBL" id="LYRP01000033">
    <property type="protein sequence ID" value="OAT76100.1"/>
    <property type="molecule type" value="Genomic_DNA"/>
</dbReference>
<dbReference type="Pfam" id="PF02954">
    <property type="entry name" value="HTH_8"/>
    <property type="match status" value="1"/>
</dbReference>
<dbReference type="PROSITE" id="PS00676">
    <property type="entry name" value="SIGMA54_INTERACT_2"/>
    <property type="match status" value="1"/>
</dbReference>
<evidence type="ECO:0000256" key="7">
    <source>
        <dbReference type="ARBA" id="ARBA00023163"/>
    </source>
</evidence>
<feature type="modified residue" description="4-aspartylphosphate" evidence="8">
    <location>
        <position position="56"/>
    </location>
</feature>
<dbReference type="PROSITE" id="PS00688">
    <property type="entry name" value="SIGMA54_INTERACT_3"/>
    <property type="match status" value="1"/>
</dbReference>
<evidence type="ECO:0000256" key="4">
    <source>
        <dbReference type="ARBA" id="ARBA00023015"/>
    </source>
</evidence>
<dbReference type="CDD" id="cd00156">
    <property type="entry name" value="REC"/>
    <property type="match status" value="1"/>
</dbReference>
<dbReference type="GO" id="GO:0006355">
    <property type="term" value="P:regulation of DNA-templated transcription"/>
    <property type="evidence" value="ECO:0007669"/>
    <property type="project" value="InterPro"/>
</dbReference>
<dbReference type="SUPFAM" id="SSF46689">
    <property type="entry name" value="Homeodomain-like"/>
    <property type="match status" value="1"/>
</dbReference>
<feature type="compositionally biased region" description="Basic residues" evidence="9">
    <location>
        <begin position="437"/>
        <end position="447"/>
    </location>
</feature>
<keyword evidence="7" id="KW-0804">Transcription</keyword>
<evidence type="ECO:0000256" key="3">
    <source>
        <dbReference type="ARBA" id="ARBA00023012"/>
    </source>
</evidence>
<dbReference type="OrthoDB" id="9804019at2"/>
<comment type="caution">
    <text evidence="12">The sequence shown here is derived from an EMBL/GenBank/DDBJ whole genome shotgun (WGS) entry which is preliminary data.</text>
</comment>
<dbReference type="Gene3D" id="3.40.50.2300">
    <property type="match status" value="1"/>
</dbReference>
<reference evidence="13" key="1">
    <citation type="submission" date="2016-05" db="EMBL/GenBank/DDBJ databases">
        <authorList>
            <person name="Behera P."/>
            <person name="Vaishampayan P."/>
            <person name="Singh N."/>
            <person name="Raina V."/>
            <person name="Suar M."/>
            <person name="Pattnaik A."/>
            <person name="Rastogi G."/>
        </authorList>
    </citation>
    <scope>NUCLEOTIDE SEQUENCE [LARGE SCALE GENOMIC DNA]</scope>
    <source>
        <strain evidence="13">MP23</strain>
    </source>
</reference>
<dbReference type="GO" id="GO:0005524">
    <property type="term" value="F:ATP binding"/>
    <property type="evidence" value="ECO:0007669"/>
    <property type="project" value="UniProtKB-KW"/>
</dbReference>
<dbReference type="InterPro" id="IPR027417">
    <property type="entry name" value="P-loop_NTPase"/>
</dbReference>
<evidence type="ECO:0000313" key="13">
    <source>
        <dbReference type="Proteomes" id="UP000078225"/>
    </source>
</evidence>
<organism evidence="12 13">
    <name type="scientific">Mangrovibacter phragmitis</name>
    <dbReference type="NCBI Taxonomy" id="1691903"/>
    <lineage>
        <taxon>Bacteria</taxon>
        <taxon>Pseudomonadati</taxon>
        <taxon>Pseudomonadota</taxon>
        <taxon>Gammaproteobacteria</taxon>
        <taxon>Enterobacterales</taxon>
        <taxon>Enterobacteriaceae</taxon>
        <taxon>Mangrovibacter</taxon>
    </lineage>
</organism>
<dbReference type="CDD" id="cd00009">
    <property type="entry name" value="AAA"/>
    <property type="match status" value="1"/>
</dbReference>
<evidence type="ECO:0000259" key="10">
    <source>
        <dbReference type="PROSITE" id="PS50045"/>
    </source>
</evidence>
<dbReference type="PROSITE" id="PS50045">
    <property type="entry name" value="SIGMA54_INTERACT_4"/>
    <property type="match status" value="1"/>
</dbReference>
<dbReference type="InterPro" id="IPR011006">
    <property type="entry name" value="CheY-like_superfamily"/>
</dbReference>
<evidence type="ECO:0000256" key="1">
    <source>
        <dbReference type="ARBA" id="ARBA00022741"/>
    </source>
</evidence>
<feature type="domain" description="Response regulatory" evidence="11">
    <location>
        <begin position="7"/>
        <end position="121"/>
    </location>
</feature>
<dbReference type="FunFam" id="1.10.8.60:FF:000014">
    <property type="entry name" value="DNA-binding transcriptional regulator NtrC"/>
    <property type="match status" value="1"/>
</dbReference>
<keyword evidence="3" id="KW-0902">Two-component regulatory system</keyword>
<keyword evidence="6" id="KW-0010">Activator</keyword>
<evidence type="ECO:0000313" key="12">
    <source>
        <dbReference type="EMBL" id="OAT76100.1"/>
    </source>
</evidence>
<dbReference type="RefSeq" id="WP_064599427.1">
    <property type="nucleotide sequence ID" value="NZ_CP134782.1"/>
</dbReference>
<dbReference type="PRINTS" id="PR01590">
    <property type="entry name" value="HTHFIS"/>
</dbReference>
<dbReference type="InterPro" id="IPR025943">
    <property type="entry name" value="Sigma_54_int_dom_ATP-bd_2"/>
</dbReference>
<dbReference type="SUPFAM" id="SSF52540">
    <property type="entry name" value="P-loop containing nucleoside triphosphate hydrolases"/>
    <property type="match status" value="1"/>
</dbReference>
<dbReference type="AlphaFoldDB" id="A0A1B7L189"/>
<dbReference type="InterPro" id="IPR025662">
    <property type="entry name" value="Sigma_54_int_dom_ATP-bd_1"/>
</dbReference>
<feature type="region of interest" description="Disordered" evidence="9">
    <location>
        <begin position="431"/>
        <end position="461"/>
    </location>
</feature>
<dbReference type="PROSITE" id="PS50110">
    <property type="entry name" value="RESPONSE_REGULATORY"/>
    <property type="match status" value="1"/>
</dbReference>
<keyword evidence="8" id="KW-0597">Phosphoprotein</keyword>